<dbReference type="InterPro" id="IPR004375">
    <property type="entry name" value="NanQ/TabA/YiaL"/>
</dbReference>
<dbReference type="AlphaFoldDB" id="A0A652ZWE8"/>
<name>A0A652ZWE8_9SPIR</name>
<protein>
    <submittedName>
        <fullName evidence="1">Putative beta-D-galactosidase</fullName>
    </submittedName>
</protein>
<dbReference type="NCBIfam" id="TIGR00022">
    <property type="entry name" value="YhcH/YjgK/YiaL family protein"/>
    <property type="match status" value="1"/>
</dbReference>
<dbReference type="Pfam" id="PF04074">
    <property type="entry name" value="DUF386"/>
    <property type="match status" value="1"/>
</dbReference>
<dbReference type="Gene3D" id="2.60.120.370">
    <property type="entry name" value="YhcH/YjgK/YiaL"/>
    <property type="match status" value="1"/>
</dbReference>
<dbReference type="SUPFAM" id="SSF51197">
    <property type="entry name" value="Clavaminate synthase-like"/>
    <property type="match status" value="1"/>
</dbReference>
<evidence type="ECO:0000313" key="1">
    <source>
        <dbReference type="EMBL" id="VBB40114.1"/>
    </source>
</evidence>
<reference evidence="1" key="1">
    <citation type="submission" date="2018-07" db="EMBL/GenBank/DDBJ databases">
        <authorList>
            <consortium name="Genoscope - CEA"/>
            <person name="William W."/>
        </authorList>
    </citation>
    <scope>NUCLEOTIDE SEQUENCE</scope>
    <source>
        <strain evidence="1">IK1</strain>
    </source>
</reference>
<dbReference type="PANTHER" id="PTHR34986:SF1">
    <property type="entry name" value="PROTEIN YIAL"/>
    <property type="match status" value="1"/>
</dbReference>
<dbReference type="InterPro" id="IPR037012">
    <property type="entry name" value="NanQ/TabA/YiaL_sf"/>
</dbReference>
<sequence length="153" mass="16804">MIATNVKRIGRYKGLSPLLDKAIDWILAGGWEALSEGKHEIDGTSLYAIVQRYDSKPIEKCRFETHRNYIDIQMIVSGTEIMEAAEAGSLAVSEPYKPDVEFYSSPAAGGCCSFVCSKGDALVFFPEDAHRPCVAKDGKPEPIHKIVLKVEAV</sequence>
<gene>
    <name evidence="1" type="ORF">TRIP_E280091</name>
</gene>
<dbReference type="EMBL" id="UPXP01000021">
    <property type="protein sequence ID" value="VBB40114.1"/>
    <property type="molecule type" value="Genomic_DNA"/>
</dbReference>
<dbReference type="PANTHER" id="PTHR34986">
    <property type="entry name" value="EVOLVED BETA-GALACTOSIDASE SUBUNIT BETA"/>
    <property type="match status" value="1"/>
</dbReference>
<accession>A0A652ZWE8</accession>
<proteinExistence type="predicted"/>
<organism evidence="1">
    <name type="scientific">uncultured Spirochaetota bacterium</name>
    <dbReference type="NCBI Taxonomy" id="460511"/>
    <lineage>
        <taxon>Bacteria</taxon>
        <taxon>Pseudomonadati</taxon>
        <taxon>Spirochaetota</taxon>
        <taxon>environmental samples</taxon>
    </lineage>
</organism>
<dbReference type="GO" id="GO:0005829">
    <property type="term" value="C:cytosol"/>
    <property type="evidence" value="ECO:0007669"/>
    <property type="project" value="TreeGrafter"/>
</dbReference>